<keyword evidence="2" id="KW-1185">Reference proteome</keyword>
<dbReference type="Proteomes" id="UP000501690">
    <property type="component" value="Linkage Group LG2"/>
</dbReference>
<protein>
    <submittedName>
        <fullName evidence="1">Uncharacterized protein</fullName>
    </submittedName>
</protein>
<name>A0A4D6L553_VIGUN</name>
<dbReference type="AlphaFoldDB" id="A0A4D6L553"/>
<proteinExistence type="predicted"/>
<gene>
    <name evidence="1" type="ORF">DEO72_LG2g3974</name>
</gene>
<reference evidence="1 2" key="1">
    <citation type="submission" date="2019-04" db="EMBL/GenBank/DDBJ databases">
        <title>An improved genome assembly and genetic linkage map for asparagus bean, Vigna unguiculata ssp. sesquipedialis.</title>
        <authorList>
            <person name="Xia Q."/>
            <person name="Zhang R."/>
            <person name="Dong Y."/>
        </authorList>
    </citation>
    <scope>NUCLEOTIDE SEQUENCE [LARGE SCALE GENOMIC DNA]</scope>
    <source>
        <tissue evidence="1">Leaf</tissue>
    </source>
</reference>
<evidence type="ECO:0000313" key="2">
    <source>
        <dbReference type="Proteomes" id="UP000501690"/>
    </source>
</evidence>
<dbReference type="EMBL" id="CP039346">
    <property type="protein sequence ID" value="QCD83628.1"/>
    <property type="molecule type" value="Genomic_DNA"/>
</dbReference>
<sequence length="101" mass="11468">MVQRGVLLGDDNGSLSTTKRKGYQKADLVVRVKVDLVVRPILVGLLRQEYEIVNEKFNADYSEINMGVDTTNPNYFIFNCYSTLQGYALNLLLVLEEFCVD</sequence>
<evidence type="ECO:0000313" key="1">
    <source>
        <dbReference type="EMBL" id="QCD83628.1"/>
    </source>
</evidence>
<organism evidence="1 2">
    <name type="scientific">Vigna unguiculata</name>
    <name type="common">Cowpea</name>
    <dbReference type="NCBI Taxonomy" id="3917"/>
    <lineage>
        <taxon>Eukaryota</taxon>
        <taxon>Viridiplantae</taxon>
        <taxon>Streptophyta</taxon>
        <taxon>Embryophyta</taxon>
        <taxon>Tracheophyta</taxon>
        <taxon>Spermatophyta</taxon>
        <taxon>Magnoliopsida</taxon>
        <taxon>eudicotyledons</taxon>
        <taxon>Gunneridae</taxon>
        <taxon>Pentapetalae</taxon>
        <taxon>rosids</taxon>
        <taxon>fabids</taxon>
        <taxon>Fabales</taxon>
        <taxon>Fabaceae</taxon>
        <taxon>Papilionoideae</taxon>
        <taxon>50 kb inversion clade</taxon>
        <taxon>NPAAA clade</taxon>
        <taxon>indigoferoid/millettioid clade</taxon>
        <taxon>Phaseoleae</taxon>
        <taxon>Vigna</taxon>
    </lineage>
</organism>
<accession>A0A4D6L553</accession>